<dbReference type="FunFam" id="3.90.660.10:FF:000012">
    <property type="entry name" value="Polyamine oxidase 1"/>
    <property type="match status" value="1"/>
</dbReference>
<name>A0A8I6XU79_HORVV</name>
<dbReference type="SMR" id="A0A8I6XU79"/>
<dbReference type="Gene3D" id="3.90.660.10">
    <property type="match status" value="2"/>
</dbReference>
<dbReference type="Gramene" id="HORVU.MOREX.r3.6HG0588230.1">
    <property type="protein sequence ID" value="HORVU.MOREX.r3.6HG0588230.1"/>
    <property type="gene ID" value="HORVU.MOREX.r3.6HG0588230"/>
</dbReference>
<dbReference type="GO" id="GO:0046592">
    <property type="term" value="F:polyamine oxidase activity"/>
    <property type="evidence" value="ECO:0000318"/>
    <property type="project" value="GO_Central"/>
</dbReference>
<dbReference type="Pfam" id="PF01593">
    <property type="entry name" value="Amino_oxidase"/>
    <property type="match status" value="1"/>
</dbReference>
<dbReference type="InterPro" id="IPR050281">
    <property type="entry name" value="Flavin_monoamine_oxidase"/>
</dbReference>
<keyword evidence="6" id="KW-0560">Oxidoreductase</keyword>
<feature type="domain" description="Amine oxidase" evidence="7">
    <location>
        <begin position="54"/>
        <end position="369"/>
    </location>
</feature>
<evidence type="ECO:0000256" key="4">
    <source>
        <dbReference type="ARBA" id="ARBA00022630"/>
    </source>
</evidence>
<dbReference type="SUPFAM" id="SSF51905">
    <property type="entry name" value="FAD/NAD(P)-binding domain"/>
    <property type="match status" value="1"/>
</dbReference>
<keyword evidence="5" id="KW-0274">FAD</keyword>
<reference evidence="8" key="2">
    <citation type="submission" date="2020-10" db="EMBL/GenBank/DDBJ databases">
        <authorList>
            <person name="Scholz U."/>
            <person name="Mascher M."/>
            <person name="Fiebig A."/>
        </authorList>
    </citation>
    <scope>NUCLEOTIDE SEQUENCE [LARGE SCALE GENOMIC DNA]</scope>
    <source>
        <strain evidence="8">cv. Morex</strain>
    </source>
</reference>
<dbReference type="AlphaFoldDB" id="A0A8I6XU79"/>
<evidence type="ECO:0000313" key="9">
    <source>
        <dbReference type="Proteomes" id="UP000011116"/>
    </source>
</evidence>
<keyword evidence="9" id="KW-1185">Reference proteome</keyword>
<proteinExistence type="inferred from homology"/>
<dbReference type="InterPro" id="IPR036188">
    <property type="entry name" value="FAD/NAD-bd_sf"/>
</dbReference>
<evidence type="ECO:0000313" key="8">
    <source>
        <dbReference type="EnsemblPlants" id="HORVU.MOREX.r3.6HG0588230.1"/>
    </source>
</evidence>
<comment type="similarity">
    <text evidence="3">Belongs to the flavin monoamine oxidase family.</text>
</comment>
<dbReference type="Gene3D" id="3.50.50.60">
    <property type="entry name" value="FAD/NAD(P)-binding domain"/>
    <property type="match status" value="1"/>
</dbReference>
<sequence length="387" mass="44446">MLVGRMGGVYERAYVQKRLDRWDEVEEGGEKLSAKLRPSGQDDMSILAMQRLNDYLPNGPASPVNMVLDYFKHDYEFAEPPRVTSLQNVVPLATFTDFDDDIYFVADQRGYEAVVYYLAGQYLKADKSGNIVNPRLQLNKVVTEISHSGGGVTVRTEDAKVYKADYVMVSTSVGVLQSDLIQFKPRLPTWKVLLIYQFDMAVYTKIFVKFLRKFWPQGKGREFFLYASSRRGYYGVWQFEAQYPDANVLLVTVTDEESRRIEQQPDNQTKAEVVEVLRSMFPGEDVPDATDTLVPRWWSDRFYRGTCSNWPIGVNRYEYDLLRVHRTPNLSIGIAPVGRVYFTGEHTSEHYNGYVHGAYLSGIDSADILIKCAQKRMCKYHIPGKFD</sequence>
<organism evidence="8 9">
    <name type="scientific">Hordeum vulgare subsp. vulgare</name>
    <name type="common">Domesticated barley</name>
    <dbReference type="NCBI Taxonomy" id="112509"/>
    <lineage>
        <taxon>Eukaryota</taxon>
        <taxon>Viridiplantae</taxon>
        <taxon>Streptophyta</taxon>
        <taxon>Embryophyta</taxon>
        <taxon>Tracheophyta</taxon>
        <taxon>Spermatophyta</taxon>
        <taxon>Magnoliopsida</taxon>
        <taxon>Liliopsida</taxon>
        <taxon>Poales</taxon>
        <taxon>Poaceae</taxon>
        <taxon>BOP clade</taxon>
        <taxon>Pooideae</taxon>
        <taxon>Triticodae</taxon>
        <taxon>Triticeae</taxon>
        <taxon>Hordeinae</taxon>
        <taxon>Hordeum</taxon>
    </lineage>
</organism>
<evidence type="ECO:0000256" key="5">
    <source>
        <dbReference type="ARBA" id="ARBA00022827"/>
    </source>
</evidence>
<dbReference type="SUPFAM" id="SSF54373">
    <property type="entry name" value="FAD-linked reductases, C-terminal domain"/>
    <property type="match status" value="1"/>
</dbReference>
<evidence type="ECO:0000256" key="6">
    <source>
        <dbReference type="ARBA" id="ARBA00023002"/>
    </source>
</evidence>
<dbReference type="PANTHER" id="PTHR10742">
    <property type="entry name" value="FLAVIN MONOAMINE OXIDASE"/>
    <property type="match status" value="1"/>
</dbReference>
<evidence type="ECO:0000256" key="3">
    <source>
        <dbReference type="ARBA" id="ARBA00005995"/>
    </source>
</evidence>
<reference evidence="8" key="3">
    <citation type="submission" date="2022-01" db="UniProtKB">
        <authorList>
            <consortium name="EnsemblPlants"/>
        </authorList>
    </citation>
    <scope>IDENTIFICATION</scope>
    <source>
        <strain evidence="8">subsp. vulgare</strain>
    </source>
</reference>
<dbReference type="Proteomes" id="UP000011116">
    <property type="component" value="Chromosome 6H"/>
</dbReference>
<evidence type="ECO:0000256" key="2">
    <source>
        <dbReference type="ARBA" id="ARBA00004723"/>
    </source>
</evidence>
<dbReference type="GO" id="GO:0006598">
    <property type="term" value="P:polyamine catabolic process"/>
    <property type="evidence" value="ECO:0000318"/>
    <property type="project" value="GO_Central"/>
</dbReference>
<protein>
    <recommendedName>
        <fullName evidence="7">Amine oxidase domain-containing protein</fullName>
    </recommendedName>
</protein>
<evidence type="ECO:0000256" key="1">
    <source>
        <dbReference type="ARBA" id="ARBA00001974"/>
    </source>
</evidence>
<dbReference type="GO" id="GO:0050660">
    <property type="term" value="F:flavin adenine dinucleotide binding"/>
    <property type="evidence" value="ECO:0007669"/>
    <property type="project" value="UniProtKB-ARBA"/>
</dbReference>
<dbReference type="GO" id="GO:0052901">
    <property type="term" value="F:spermine oxidase activity"/>
    <property type="evidence" value="ECO:0007669"/>
    <property type="project" value="UniProtKB-ARBA"/>
</dbReference>
<dbReference type="GO" id="GO:1903602">
    <property type="term" value="P:thermospermine catabolic process"/>
    <property type="evidence" value="ECO:0007669"/>
    <property type="project" value="UniProtKB-ARBA"/>
</dbReference>
<reference evidence="9" key="1">
    <citation type="journal article" date="2012" name="Nature">
        <title>A physical, genetic and functional sequence assembly of the barley genome.</title>
        <authorList>
            <consortium name="The International Barley Genome Sequencing Consortium"/>
            <person name="Mayer K.F."/>
            <person name="Waugh R."/>
            <person name="Brown J.W."/>
            <person name="Schulman A."/>
            <person name="Langridge P."/>
            <person name="Platzer M."/>
            <person name="Fincher G.B."/>
            <person name="Muehlbauer G.J."/>
            <person name="Sato K."/>
            <person name="Close T.J."/>
            <person name="Wise R.P."/>
            <person name="Stein N."/>
        </authorList>
    </citation>
    <scope>NUCLEOTIDE SEQUENCE [LARGE SCALE GENOMIC DNA]</scope>
    <source>
        <strain evidence="9">cv. Morex</strain>
    </source>
</reference>
<dbReference type="Gramene" id="HORVU.MOREX.r2.6HG0487560.1">
    <property type="protein sequence ID" value="HORVU.MOREX.r2.6HG0487560.1"/>
    <property type="gene ID" value="HORVU.MOREX.r2.6HG0487560"/>
</dbReference>
<evidence type="ECO:0000259" key="7">
    <source>
        <dbReference type="Pfam" id="PF01593"/>
    </source>
</evidence>
<comment type="pathway">
    <text evidence="2">Amine and polyamine degradation; spermine degradation.</text>
</comment>
<dbReference type="GO" id="GO:0046208">
    <property type="term" value="P:spermine catabolic process"/>
    <property type="evidence" value="ECO:0007669"/>
    <property type="project" value="UniProtKB-ARBA"/>
</dbReference>
<keyword evidence="4" id="KW-0285">Flavoprotein</keyword>
<comment type="cofactor">
    <cofactor evidence="1">
        <name>FAD</name>
        <dbReference type="ChEBI" id="CHEBI:57692"/>
    </cofactor>
</comment>
<accession>A0A8I6XU79</accession>
<dbReference type="PANTHER" id="PTHR10742:SF313">
    <property type="entry name" value="AMINE OXIDASE"/>
    <property type="match status" value="1"/>
</dbReference>
<dbReference type="EnsemblPlants" id="HORVU.MOREX.r3.6HG0588230.1">
    <property type="protein sequence ID" value="HORVU.MOREX.r3.6HG0588230.1"/>
    <property type="gene ID" value="HORVU.MOREX.r3.6HG0588230"/>
</dbReference>
<dbReference type="InterPro" id="IPR002937">
    <property type="entry name" value="Amino_oxidase"/>
</dbReference>
<dbReference type="GO" id="GO:0048046">
    <property type="term" value="C:apoplast"/>
    <property type="evidence" value="ECO:0007669"/>
    <property type="project" value="UniProtKB-ARBA"/>
</dbReference>